<keyword evidence="3" id="KW-1185">Reference proteome</keyword>
<dbReference type="InterPro" id="IPR008228">
    <property type="entry name" value="UCP006173"/>
</dbReference>
<accession>A0A330LT52</accession>
<dbReference type="NCBIfam" id="NF003507">
    <property type="entry name" value="PRK05170.2-5"/>
    <property type="match status" value="1"/>
</dbReference>
<dbReference type="NCBIfam" id="NF003500">
    <property type="entry name" value="PRK05170.1-4"/>
    <property type="match status" value="1"/>
</dbReference>
<name>A0A330LT52_9GAMM</name>
<dbReference type="KEGG" id="mya:MORIYA_0807"/>
<dbReference type="AlphaFoldDB" id="A0A330LT52"/>
<dbReference type="NCBIfam" id="NF003501">
    <property type="entry name" value="PRK05170.1-5"/>
    <property type="match status" value="1"/>
</dbReference>
<dbReference type="EMBL" id="LS483250">
    <property type="protein sequence ID" value="SQD77285.1"/>
    <property type="molecule type" value="Genomic_DNA"/>
</dbReference>
<gene>
    <name evidence="2" type="primary">ycgN</name>
    <name evidence="2" type="ORF">MORIYA_0807</name>
</gene>
<evidence type="ECO:0000256" key="1">
    <source>
        <dbReference type="HAMAP-Rule" id="MF_00676"/>
    </source>
</evidence>
<dbReference type="HAMAP" id="MF_00676">
    <property type="entry name" value="UPF0260"/>
    <property type="match status" value="1"/>
</dbReference>
<organism evidence="2 3">
    <name type="scientific">Moritella yayanosii</name>
    <dbReference type="NCBI Taxonomy" id="69539"/>
    <lineage>
        <taxon>Bacteria</taxon>
        <taxon>Pseudomonadati</taxon>
        <taxon>Pseudomonadota</taxon>
        <taxon>Gammaproteobacteria</taxon>
        <taxon>Alteromonadales</taxon>
        <taxon>Moritellaceae</taxon>
        <taxon>Moritella</taxon>
    </lineage>
</organism>
<dbReference type="RefSeq" id="WP_112712834.1">
    <property type="nucleotide sequence ID" value="NZ_LS483250.1"/>
</dbReference>
<sequence>MVEKFWQTKTLAKMTGSEWESLCDGCGKCCLHKIIDDESEEIHFTNVACELLNTKTCRCKKYEKRFKYVFDCFKVTLDDIDAFHWLPETCAYKRILEGRDIPEWHPLLTGSQSEMHKLGYSIRGKAVAESQAGDLEDHIITFKL</sequence>
<evidence type="ECO:0000313" key="2">
    <source>
        <dbReference type="EMBL" id="SQD77285.1"/>
    </source>
</evidence>
<protein>
    <recommendedName>
        <fullName evidence="1">UPF0260 protein MORIYA_0807</fullName>
    </recommendedName>
</protein>
<dbReference type="PIRSF" id="PIRSF006173">
    <property type="entry name" value="UCP006173"/>
    <property type="match status" value="1"/>
</dbReference>
<dbReference type="Pfam" id="PF03692">
    <property type="entry name" value="CxxCxxCC"/>
    <property type="match status" value="1"/>
</dbReference>
<dbReference type="OrthoDB" id="9786855at2"/>
<dbReference type="Proteomes" id="UP000250163">
    <property type="component" value="Chromosome MORIYA"/>
</dbReference>
<dbReference type="InterPro" id="IPR005358">
    <property type="entry name" value="Puta_zinc/iron-chelating_dom"/>
</dbReference>
<dbReference type="PANTHER" id="PTHR37421:SF1">
    <property type="entry name" value="UPF0260 PROTEIN YCGN"/>
    <property type="match status" value="1"/>
</dbReference>
<comment type="similarity">
    <text evidence="1">Belongs to the UPF0260 family.</text>
</comment>
<proteinExistence type="inferred from homology"/>
<evidence type="ECO:0000313" key="3">
    <source>
        <dbReference type="Proteomes" id="UP000250163"/>
    </source>
</evidence>
<reference evidence="3" key="1">
    <citation type="submission" date="2018-05" db="EMBL/GenBank/DDBJ databases">
        <authorList>
            <person name="Cea G.-C."/>
            <person name="William W."/>
        </authorList>
    </citation>
    <scope>NUCLEOTIDE SEQUENCE [LARGE SCALE GENOMIC DNA]</scope>
    <source>
        <strain evidence="3">DB21MT 5</strain>
    </source>
</reference>
<dbReference type="PANTHER" id="PTHR37421">
    <property type="entry name" value="UPF0260 PROTEIN YCGN"/>
    <property type="match status" value="1"/>
</dbReference>